<sequence>MIRLALPMTLALVLISSAAVADRGFAGRKGWNLQLNDDTTNSIVEQLKRDFRTCQNKPKVYRYDCYRRSYRTGAQELNGSREYGPVAEALALVEKRIGAAVQANLDPSQPPLRDNIFIQHRAVKPEALPLIKQATLAAMEEATTILLRTPDNEQQKHFQRVAAVIQSNKVLLRSALLALPRPMIRLAQMFAPSLHG</sequence>
<evidence type="ECO:0000313" key="3">
    <source>
        <dbReference type="Proteomes" id="UP000068382"/>
    </source>
</evidence>
<reference evidence="2 3" key="1">
    <citation type="submission" date="2015-12" db="EMBL/GenBank/DDBJ databases">
        <title>Genome sequence of the marine Rhodobacteraceae strain O3.65, Candidatus Tritonibacter horizontis.</title>
        <authorList>
            <person name="Poehlein A."/>
            <person name="Giebel H.A."/>
            <person name="Voget S."/>
            <person name="Brinkhoff T."/>
        </authorList>
    </citation>
    <scope>NUCLEOTIDE SEQUENCE [LARGE SCALE GENOMIC DNA]</scope>
    <source>
        <strain evidence="2 3">O3.65</strain>
    </source>
</reference>
<accession>A0A132BQE2</accession>
<evidence type="ECO:0000256" key="1">
    <source>
        <dbReference type="SAM" id="SignalP"/>
    </source>
</evidence>
<evidence type="ECO:0000313" key="2">
    <source>
        <dbReference type="EMBL" id="KUP90611.1"/>
    </source>
</evidence>
<proteinExistence type="predicted"/>
<comment type="caution">
    <text evidence="2">The sequence shown here is derived from an EMBL/GenBank/DDBJ whole genome shotgun (WGS) entry which is preliminary data.</text>
</comment>
<organism evidence="2 3">
    <name type="scientific">Tritonibacter horizontis</name>
    <dbReference type="NCBI Taxonomy" id="1768241"/>
    <lineage>
        <taxon>Bacteria</taxon>
        <taxon>Pseudomonadati</taxon>
        <taxon>Pseudomonadota</taxon>
        <taxon>Alphaproteobacteria</taxon>
        <taxon>Rhodobacterales</taxon>
        <taxon>Paracoccaceae</taxon>
        <taxon>Tritonibacter</taxon>
    </lineage>
</organism>
<feature type="signal peptide" evidence="1">
    <location>
        <begin position="1"/>
        <end position="21"/>
    </location>
</feature>
<name>A0A132BQE2_9RHOB</name>
<dbReference type="Proteomes" id="UP000068382">
    <property type="component" value="Unassembled WGS sequence"/>
</dbReference>
<gene>
    <name evidence="2" type="ORF">TRIHO_44770</name>
</gene>
<dbReference type="AlphaFoldDB" id="A0A132BQE2"/>
<keyword evidence="1" id="KW-0732">Signal</keyword>
<protein>
    <submittedName>
        <fullName evidence="2">Uncharacterized protein</fullName>
    </submittedName>
</protein>
<feature type="chain" id="PRO_5007288463" evidence="1">
    <location>
        <begin position="22"/>
        <end position="196"/>
    </location>
</feature>
<keyword evidence="3" id="KW-1185">Reference proteome</keyword>
<dbReference type="OrthoDB" id="7876236at2"/>
<dbReference type="RefSeq" id="WP_068248933.1">
    <property type="nucleotide sequence ID" value="NZ_LPUY01000138.1"/>
</dbReference>
<dbReference type="PATRIC" id="fig|1768241.3.peg.4675"/>
<dbReference type="EMBL" id="LPUY01000138">
    <property type="protein sequence ID" value="KUP90611.1"/>
    <property type="molecule type" value="Genomic_DNA"/>
</dbReference>